<feature type="region of interest" description="Disordered" evidence="1">
    <location>
        <begin position="133"/>
        <end position="175"/>
    </location>
</feature>
<reference evidence="2 3" key="1">
    <citation type="submission" date="2019-02" db="EMBL/GenBank/DDBJ databases">
        <title>Deep-cultivation of Planctomycetes and their phenomic and genomic characterization uncovers novel biology.</title>
        <authorList>
            <person name="Wiegand S."/>
            <person name="Jogler M."/>
            <person name="Boedeker C."/>
            <person name="Pinto D."/>
            <person name="Vollmers J."/>
            <person name="Rivas-Marin E."/>
            <person name="Kohn T."/>
            <person name="Peeters S.H."/>
            <person name="Heuer A."/>
            <person name="Rast P."/>
            <person name="Oberbeckmann S."/>
            <person name="Bunk B."/>
            <person name="Jeske O."/>
            <person name="Meyerdierks A."/>
            <person name="Storesund J.E."/>
            <person name="Kallscheuer N."/>
            <person name="Luecker S."/>
            <person name="Lage O.M."/>
            <person name="Pohl T."/>
            <person name="Merkel B.J."/>
            <person name="Hornburger P."/>
            <person name="Mueller R.-W."/>
            <person name="Bruemmer F."/>
            <person name="Labrenz M."/>
            <person name="Spormann A.M."/>
            <person name="Op Den Camp H."/>
            <person name="Overmann J."/>
            <person name="Amann R."/>
            <person name="Jetten M.S.M."/>
            <person name="Mascher T."/>
            <person name="Medema M.H."/>
            <person name="Devos D.P."/>
            <person name="Kaster A.-K."/>
            <person name="Ovreas L."/>
            <person name="Rohde M."/>
            <person name="Galperin M.Y."/>
            <person name="Jogler C."/>
        </authorList>
    </citation>
    <scope>NUCLEOTIDE SEQUENCE [LARGE SCALE GENOMIC DNA]</scope>
    <source>
        <strain evidence="2 3">CA85</strain>
    </source>
</reference>
<feature type="compositionally biased region" description="Basic and acidic residues" evidence="1">
    <location>
        <begin position="59"/>
        <end position="73"/>
    </location>
</feature>
<evidence type="ECO:0000256" key="1">
    <source>
        <dbReference type="SAM" id="MobiDB-lite"/>
    </source>
</evidence>
<name>A0A5C5YGF5_9BACT</name>
<accession>A0A5C5YGF5</accession>
<dbReference type="EMBL" id="SJPK01000002">
    <property type="protein sequence ID" value="TWT74228.1"/>
    <property type="molecule type" value="Genomic_DNA"/>
</dbReference>
<proteinExistence type="predicted"/>
<evidence type="ECO:0000313" key="3">
    <source>
        <dbReference type="Proteomes" id="UP000318053"/>
    </source>
</evidence>
<feature type="region of interest" description="Disordered" evidence="1">
    <location>
        <begin position="55"/>
        <end position="89"/>
    </location>
</feature>
<comment type="caution">
    <text evidence="2">The sequence shown here is derived from an EMBL/GenBank/DDBJ whole genome shotgun (WGS) entry which is preliminary data.</text>
</comment>
<organism evidence="2 3">
    <name type="scientific">Allorhodopirellula solitaria</name>
    <dbReference type="NCBI Taxonomy" id="2527987"/>
    <lineage>
        <taxon>Bacteria</taxon>
        <taxon>Pseudomonadati</taxon>
        <taxon>Planctomycetota</taxon>
        <taxon>Planctomycetia</taxon>
        <taxon>Pirellulales</taxon>
        <taxon>Pirellulaceae</taxon>
        <taxon>Allorhodopirellula</taxon>
    </lineage>
</organism>
<protein>
    <submittedName>
        <fullName evidence="2">Uncharacterized protein</fullName>
    </submittedName>
</protein>
<dbReference type="AlphaFoldDB" id="A0A5C5YGF5"/>
<feature type="compositionally biased region" description="Basic and acidic residues" evidence="1">
    <location>
        <begin position="133"/>
        <end position="150"/>
    </location>
</feature>
<sequence>MSTDGSDRRENGHSLTAQTGGAVWLLCRPTAPSVARTGTLSQLRRAEPSGYYVNRRLRPSRERALSHSSDGRSRLATMSTDGSDRRENGHSLIAQTGGAVWLLCQPTAPTVARTGTLSQLRRAEPSGYYVDRRLRPSRERALSHSSDGRSRLATLSTDGSDRRENEHSPTAQTGGAVWLLISSLPRWGPRLRRLSVARRDP</sequence>
<gene>
    <name evidence="2" type="ORF">CA85_11150</name>
</gene>
<dbReference type="Proteomes" id="UP000318053">
    <property type="component" value="Unassembled WGS sequence"/>
</dbReference>
<keyword evidence="3" id="KW-1185">Reference proteome</keyword>
<evidence type="ECO:0000313" key="2">
    <source>
        <dbReference type="EMBL" id="TWT74228.1"/>
    </source>
</evidence>